<dbReference type="EMBL" id="JAEHFW010000001">
    <property type="protein sequence ID" value="MBK0378156.1"/>
    <property type="molecule type" value="Genomic_DNA"/>
</dbReference>
<comment type="caution">
    <text evidence="1">The sequence shown here is derived from an EMBL/GenBank/DDBJ whole genome shotgun (WGS) entry which is preliminary data.</text>
</comment>
<sequence length="96" mass="10802">MYYSSGGGVIGGKSYENVNKAAITFVTSAQHYFPKMNAANMEIPQVNHIKIYVLTNKGRYSFDGVESEFTVEKSPWAELFYKGNEVITQLRLINAK</sequence>
<protein>
    <submittedName>
        <fullName evidence="1">Uncharacterized protein</fullName>
    </submittedName>
</protein>
<evidence type="ECO:0000313" key="1">
    <source>
        <dbReference type="EMBL" id="MBK0378156.1"/>
    </source>
</evidence>
<evidence type="ECO:0000313" key="2">
    <source>
        <dbReference type="Proteomes" id="UP000613193"/>
    </source>
</evidence>
<organism evidence="1 2">
    <name type="scientific">Mucilaginibacter segetis</name>
    <dbReference type="NCBI Taxonomy" id="2793071"/>
    <lineage>
        <taxon>Bacteria</taxon>
        <taxon>Pseudomonadati</taxon>
        <taxon>Bacteroidota</taxon>
        <taxon>Sphingobacteriia</taxon>
        <taxon>Sphingobacteriales</taxon>
        <taxon>Sphingobacteriaceae</taxon>
        <taxon>Mucilaginibacter</taxon>
    </lineage>
</organism>
<keyword evidence="2" id="KW-1185">Reference proteome</keyword>
<proteinExistence type="predicted"/>
<dbReference type="AlphaFoldDB" id="A0A934ULS2"/>
<gene>
    <name evidence="1" type="ORF">I5M19_02495</name>
</gene>
<accession>A0A934ULS2</accession>
<reference evidence="1" key="1">
    <citation type="submission" date="2020-12" db="EMBL/GenBank/DDBJ databases">
        <title>Bacterial novel species Mucilaginibacter sp. SD-g isolated from soil.</title>
        <authorList>
            <person name="Jung H.-Y."/>
        </authorList>
    </citation>
    <scope>NUCLEOTIDE SEQUENCE</scope>
    <source>
        <strain evidence="1">SD-g</strain>
    </source>
</reference>
<name>A0A934ULS2_9SPHI</name>
<dbReference type="Proteomes" id="UP000613193">
    <property type="component" value="Unassembled WGS sequence"/>
</dbReference>